<dbReference type="InterPro" id="IPR035093">
    <property type="entry name" value="RelE/ParE_toxin_dom_sf"/>
</dbReference>
<organism evidence="2 3">
    <name type="scientific">Acaryochloris thomasi RCC1774</name>
    <dbReference type="NCBI Taxonomy" id="1764569"/>
    <lineage>
        <taxon>Bacteria</taxon>
        <taxon>Bacillati</taxon>
        <taxon>Cyanobacteriota</taxon>
        <taxon>Cyanophyceae</taxon>
        <taxon>Acaryochloridales</taxon>
        <taxon>Acaryochloridaceae</taxon>
        <taxon>Acaryochloris</taxon>
        <taxon>Acaryochloris thomasi</taxon>
    </lineage>
</organism>
<dbReference type="OrthoDB" id="278204at2"/>
<accession>A0A2W1JCC2</accession>
<evidence type="ECO:0000313" key="2">
    <source>
        <dbReference type="EMBL" id="PZD71486.1"/>
    </source>
</evidence>
<dbReference type="Proteomes" id="UP000248857">
    <property type="component" value="Unassembled WGS sequence"/>
</dbReference>
<evidence type="ECO:0000313" key="3">
    <source>
        <dbReference type="Proteomes" id="UP000248857"/>
    </source>
</evidence>
<dbReference type="RefSeq" id="WP_110988025.1">
    <property type="nucleotide sequence ID" value="NZ_CAWNWM010000017.1"/>
</dbReference>
<evidence type="ECO:0008006" key="4">
    <source>
        <dbReference type="Google" id="ProtNLM"/>
    </source>
</evidence>
<dbReference type="AlphaFoldDB" id="A0A2W1JCC2"/>
<dbReference type="InterPro" id="IPR007712">
    <property type="entry name" value="RelE/ParE_toxin"/>
</dbReference>
<dbReference type="Gene3D" id="3.30.2310.20">
    <property type="entry name" value="RelE-like"/>
    <property type="match status" value="1"/>
</dbReference>
<reference evidence="2 3" key="1">
    <citation type="journal article" date="2018" name="Sci. Rep.">
        <title>A novel species of the marine cyanobacterium Acaryochloris with a unique pigment content and lifestyle.</title>
        <authorList>
            <person name="Partensky F."/>
            <person name="Six C."/>
            <person name="Ratin M."/>
            <person name="Garczarek L."/>
            <person name="Vaulot D."/>
            <person name="Probert I."/>
            <person name="Calteau A."/>
            <person name="Gourvil P."/>
            <person name="Marie D."/>
            <person name="Grebert T."/>
            <person name="Bouchier C."/>
            <person name="Le Panse S."/>
            <person name="Gachenot M."/>
            <person name="Rodriguez F."/>
            <person name="Garrido J.L."/>
        </authorList>
    </citation>
    <scope>NUCLEOTIDE SEQUENCE [LARGE SCALE GENOMIC DNA]</scope>
    <source>
        <strain evidence="2 3">RCC1774</strain>
    </source>
</reference>
<dbReference type="EMBL" id="PQWO01000017">
    <property type="protein sequence ID" value="PZD71486.1"/>
    <property type="molecule type" value="Genomic_DNA"/>
</dbReference>
<keyword evidence="3" id="KW-1185">Reference proteome</keyword>
<sequence>MKYEFHPAALQEYAEAVEFFAQKDRHQDFIDIIESSIFRVISAPERWPVVQGEIRRYLTPKFSYAILYRVFSDRVVIAAVMSCRRDPNYWQDRLES</sequence>
<comment type="caution">
    <text evidence="2">The sequence shown here is derived from an EMBL/GenBank/DDBJ whole genome shotgun (WGS) entry which is preliminary data.</text>
</comment>
<name>A0A2W1JCC2_9CYAN</name>
<keyword evidence="1" id="KW-1277">Toxin-antitoxin system</keyword>
<dbReference type="Pfam" id="PF05016">
    <property type="entry name" value="ParE_toxin"/>
    <property type="match status" value="1"/>
</dbReference>
<protein>
    <recommendedName>
        <fullName evidence="4">Plasmid stabilization system protein</fullName>
    </recommendedName>
</protein>
<proteinExistence type="predicted"/>
<gene>
    <name evidence="2" type="ORF">C1752_06331</name>
</gene>
<evidence type="ECO:0000256" key="1">
    <source>
        <dbReference type="ARBA" id="ARBA00022649"/>
    </source>
</evidence>